<dbReference type="RefSeq" id="WP_264499984.1">
    <property type="nucleotide sequence ID" value="NZ_JAPDDS010000002.1"/>
</dbReference>
<sequence length="275" mass="28386">MADIEITSADPATLAGIRAALGAPDASRTLRFPDAEVAPPSPVLPGAASRASKVLGFTSAGAPEATFGGGGGQLIAPLVASFSTGWVNQGTATATDIAAGGVLGQQGHLRLVKSAVGSGEQVSGLFKPLSVSPTWSYTAVLSCRLPSTGNHCMGIALRESASGKLILYPMRNAAFFVMKFNSPTAWSAMGGAEKTMDAILPGVGFTNPMPAQWVFRVTNNGTNIVFDVSPDGLVFTQIYSAAKADFITPNQVGLFIDPINNAAMTDLRCLHWAEG</sequence>
<evidence type="ECO:0000313" key="1">
    <source>
        <dbReference type="EMBL" id="MCW1884024.1"/>
    </source>
</evidence>
<evidence type="ECO:0000313" key="2">
    <source>
        <dbReference type="Proteomes" id="UP001207930"/>
    </source>
</evidence>
<proteinExistence type="predicted"/>
<reference evidence="1 2" key="1">
    <citation type="submission" date="2022-10" db="EMBL/GenBank/DDBJ databases">
        <title>Luteolibacter flavescens strain MCCC 1K03193, whole genome shotgun sequencing project.</title>
        <authorList>
            <person name="Zhao G."/>
            <person name="Shen L."/>
        </authorList>
    </citation>
    <scope>NUCLEOTIDE SEQUENCE [LARGE SCALE GENOMIC DNA]</scope>
    <source>
        <strain evidence="1 2">MCCC 1K03193</strain>
    </source>
</reference>
<keyword evidence="2" id="KW-1185">Reference proteome</keyword>
<protein>
    <submittedName>
        <fullName evidence="1">Uncharacterized protein</fullName>
    </submittedName>
</protein>
<name>A0ABT3FL12_9BACT</name>
<comment type="caution">
    <text evidence="1">The sequence shown here is derived from an EMBL/GenBank/DDBJ whole genome shotgun (WGS) entry which is preliminary data.</text>
</comment>
<dbReference type="EMBL" id="JAPDDS010000002">
    <property type="protein sequence ID" value="MCW1884024.1"/>
    <property type="molecule type" value="Genomic_DNA"/>
</dbReference>
<organism evidence="1 2">
    <name type="scientific">Luteolibacter flavescens</name>
    <dbReference type="NCBI Taxonomy" id="1859460"/>
    <lineage>
        <taxon>Bacteria</taxon>
        <taxon>Pseudomonadati</taxon>
        <taxon>Verrucomicrobiota</taxon>
        <taxon>Verrucomicrobiia</taxon>
        <taxon>Verrucomicrobiales</taxon>
        <taxon>Verrucomicrobiaceae</taxon>
        <taxon>Luteolibacter</taxon>
    </lineage>
</organism>
<gene>
    <name evidence="1" type="ORF">OKA04_04740</name>
</gene>
<dbReference type="Proteomes" id="UP001207930">
    <property type="component" value="Unassembled WGS sequence"/>
</dbReference>
<accession>A0ABT3FL12</accession>